<feature type="compositionally biased region" description="Low complexity" evidence="1">
    <location>
        <begin position="517"/>
        <end position="527"/>
    </location>
</feature>
<dbReference type="AlphaFoldDB" id="A0A197JCN0"/>
<dbReference type="Proteomes" id="UP000078512">
    <property type="component" value="Unassembled WGS sequence"/>
</dbReference>
<name>A0A197JCN0_9FUNG</name>
<reference evidence="3 4" key="1">
    <citation type="submission" date="2016-05" db="EMBL/GenBank/DDBJ databases">
        <title>Genome sequencing reveals origins of a unique bacterial endosymbiosis in the earliest lineages of terrestrial Fungi.</title>
        <authorList>
            <consortium name="DOE Joint Genome Institute"/>
            <person name="Uehling J."/>
            <person name="Gryganskyi A."/>
            <person name="Hameed K."/>
            <person name="Tschaplinski T."/>
            <person name="Misztal P."/>
            <person name="Wu S."/>
            <person name="Desiro A."/>
            <person name="Vande Pol N."/>
            <person name="Du Z.-Y."/>
            <person name="Zienkiewicz A."/>
            <person name="Zienkiewicz K."/>
            <person name="Morin E."/>
            <person name="Tisserant E."/>
            <person name="Splivallo R."/>
            <person name="Hainaut M."/>
            <person name="Henrissat B."/>
            <person name="Ohm R."/>
            <person name="Kuo A."/>
            <person name="Yan J."/>
            <person name="Lipzen A."/>
            <person name="Nolan M."/>
            <person name="Labutti K."/>
            <person name="Barry K."/>
            <person name="Goldstein A."/>
            <person name="Labbe J."/>
            <person name="Schadt C."/>
            <person name="Tuskan G."/>
            <person name="Grigoriev I."/>
            <person name="Martin F."/>
            <person name="Vilgalys R."/>
            <person name="Bonito G."/>
        </authorList>
    </citation>
    <scope>NUCLEOTIDE SEQUENCE [LARGE SCALE GENOMIC DNA]</scope>
    <source>
        <strain evidence="3 4">AG-77</strain>
    </source>
</reference>
<accession>A0A197JCN0</accession>
<feature type="region of interest" description="Disordered" evidence="1">
    <location>
        <begin position="512"/>
        <end position="536"/>
    </location>
</feature>
<feature type="compositionally biased region" description="Gly residues" evidence="1">
    <location>
        <begin position="379"/>
        <end position="388"/>
    </location>
</feature>
<organism evidence="3 4">
    <name type="scientific">Linnemannia elongata AG-77</name>
    <dbReference type="NCBI Taxonomy" id="1314771"/>
    <lineage>
        <taxon>Eukaryota</taxon>
        <taxon>Fungi</taxon>
        <taxon>Fungi incertae sedis</taxon>
        <taxon>Mucoromycota</taxon>
        <taxon>Mortierellomycotina</taxon>
        <taxon>Mortierellomycetes</taxon>
        <taxon>Mortierellales</taxon>
        <taxon>Mortierellaceae</taxon>
        <taxon>Linnemannia</taxon>
    </lineage>
</organism>
<sequence length="721" mass="76370">MGVINSLKCVTTDAASTTFYAFAHDRSYDSVYPVNSQIYEAILIKSNINPASPDSLTWSVVSRINSRSLTGGFDAINGAKYSCAINAQGVFTLLCQDSGVLASGSPFGVRYDPTATMDPKFNFKGPGGWMNITIHSNYNWPSSYDEQALGYVKSGGSIILVHAIRTSSSFNIATLNEETKTLTGVASWPQNLTSYATTVAFTIGNDHLYTFAISSSVSIGVDPVYLYSYPLSTITTTPPIRKSFNTTQTANCHSSRTSYLYTLGGSLVLICAQSTKKDFPSTLYTIADPNIADSVGAPESFTLDITYMNPFVPIGTGAGQSSFALSRTTTTSLLTRSFYKLYAFGKDAAGSRFLQSLPNIDVIDPVGINSNPSSSPPVSGGGGGGGGSNSSSSGAITGAVVGVVALVALVISLVLLRRCNNNRATIIEAESDKDKTTYTVVTSNYVHPPLPGQNGGPDYYNPPGQHTTAPFPEGEPASNTILPMAPITPLTPQQHQTLQEQMQVLQFSSHTRPNFVTTSSGGESETTNTPLANPVGPYSEATGTSAAPWPQMLYVPPTHPNDSASMPSPSPAYSPTAASAFSTAATNTLNNPQSILSDDAVAVTPGLVATKPLPSLPSVLCNTRPNPDARGPHAFSAAANSPQYTFDIGDGRTKVLLNALGRFLFDILKKTGEHQKLLTTAVAAGNFEMRQFVSMHLVDSITLNDGHYAQESSHMFHCAYA</sequence>
<evidence type="ECO:0000313" key="3">
    <source>
        <dbReference type="EMBL" id="OAQ22877.1"/>
    </source>
</evidence>
<evidence type="ECO:0000256" key="2">
    <source>
        <dbReference type="SAM" id="Phobius"/>
    </source>
</evidence>
<protein>
    <submittedName>
        <fullName evidence="3">Uncharacterized protein</fullName>
    </submittedName>
</protein>
<evidence type="ECO:0000256" key="1">
    <source>
        <dbReference type="SAM" id="MobiDB-lite"/>
    </source>
</evidence>
<gene>
    <name evidence="3" type="ORF">K457DRAFT_25632</name>
</gene>
<feature type="transmembrane region" description="Helical" evidence="2">
    <location>
        <begin position="395"/>
        <end position="416"/>
    </location>
</feature>
<keyword evidence="2" id="KW-0472">Membrane</keyword>
<keyword evidence="2" id="KW-0812">Transmembrane</keyword>
<keyword evidence="4" id="KW-1185">Reference proteome</keyword>
<proteinExistence type="predicted"/>
<keyword evidence="2" id="KW-1133">Transmembrane helix</keyword>
<feature type="region of interest" description="Disordered" evidence="1">
    <location>
        <begin position="368"/>
        <end position="392"/>
    </location>
</feature>
<feature type="compositionally biased region" description="Low complexity" evidence="1">
    <location>
        <begin position="368"/>
        <end position="378"/>
    </location>
</feature>
<dbReference type="EMBL" id="KV442138">
    <property type="protein sequence ID" value="OAQ22877.1"/>
    <property type="molecule type" value="Genomic_DNA"/>
</dbReference>
<evidence type="ECO:0000313" key="4">
    <source>
        <dbReference type="Proteomes" id="UP000078512"/>
    </source>
</evidence>
<dbReference type="OrthoDB" id="2444659at2759"/>